<sequence>MRWRTALGVVAVLVGLAAAGGLVDVGLPALFVPLVGVVAVLIAAGAVRDSLSADDRPVLPEPERRHAASVPGDEFDTLLDSASLHGRIGGASDRDAIRDRLEQVAVDVLTRYDGDTPERARQRLAAGTWTDDPLAAAFFGEGVDPSTSVIDRVRFAATSDSAFRQQAAHAIAELDRHVAGGR</sequence>
<gene>
    <name evidence="2" type="ORF">GQS65_21000</name>
</gene>
<feature type="transmembrane region" description="Helical" evidence="1">
    <location>
        <begin position="29"/>
        <end position="47"/>
    </location>
</feature>
<dbReference type="Proteomes" id="UP000451471">
    <property type="component" value="Unassembled WGS sequence"/>
</dbReference>
<evidence type="ECO:0000313" key="3">
    <source>
        <dbReference type="Proteomes" id="UP000451471"/>
    </source>
</evidence>
<dbReference type="RefSeq" id="WP_158206572.1">
    <property type="nucleotide sequence ID" value="NZ_WSZK01000046.1"/>
</dbReference>
<evidence type="ECO:0000313" key="2">
    <source>
        <dbReference type="EMBL" id="MWG36931.1"/>
    </source>
</evidence>
<dbReference type="InterPro" id="IPR055693">
    <property type="entry name" value="DUF7269"/>
</dbReference>
<organism evidence="2 3">
    <name type="scientific">Halomarina oriensis</name>
    <dbReference type="NCBI Taxonomy" id="671145"/>
    <lineage>
        <taxon>Archaea</taxon>
        <taxon>Methanobacteriati</taxon>
        <taxon>Methanobacteriota</taxon>
        <taxon>Stenosarchaea group</taxon>
        <taxon>Halobacteria</taxon>
        <taxon>Halobacteriales</taxon>
        <taxon>Natronomonadaceae</taxon>
        <taxon>Halomarina</taxon>
    </lineage>
</organism>
<keyword evidence="1" id="KW-1133">Transmembrane helix</keyword>
<keyword evidence="3" id="KW-1185">Reference proteome</keyword>
<keyword evidence="1" id="KW-0472">Membrane</keyword>
<dbReference type="EMBL" id="WSZK01000046">
    <property type="protein sequence ID" value="MWG36931.1"/>
    <property type="molecule type" value="Genomic_DNA"/>
</dbReference>
<name>A0A6B0GS02_9EURY</name>
<keyword evidence="1" id="KW-0812">Transmembrane</keyword>
<dbReference type="OrthoDB" id="307812at2157"/>
<dbReference type="Pfam" id="PF23933">
    <property type="entry name" value="DUF7269"/>
    <property type="match status" value="1"/>
</dbReference>
<evidence type="ECO:0000256" key="1">
    <source>
        <dbReference type="SAM" id="Phobius"/>
    </source>
</evidence>
<dbReference type="AlphaFoldDB" id="A0A6B0GS02"/>
<comment type="caution">
    <text evidence="2">The sequence shown here is derived from an EMBL/GenBank/DDBJ whole genome shotgun (WGS) entry which is preliminary data.</text>
</comment>
<protein>
    <submittedName>
        <fullName evidence="2">Uncharacterized protein</fullName>
    </submittedName>
</protein>
<reference evidence="2 3" key="1">
    <citation type="submission" date="2019-12" db="EMBL/GenBank/DDBJ databases">
        <title>Halocatena pleomorpha gen. nov. sp. nov., an extremely halophilic archaeon of family Halobacteriaceae isolated from saltpan soil.</title>
        <authorList>
            <person name="Pal Y."/>
            <person name="Verma A."/>
            <person name="Krishnamurthi S."/>
            <person name="Kumar P."/>
        </authorList>
    </citation>
    <scope>NUCLEOTIDE SEQUENCE [LARGE SCALE GENOMIC DNA]</scope>
    <source>
        <strain evidence="2 3">JCM 16495</strain>
    </source>
</reference>
<accession>A0A6B0GS02</accession>
<proteinExistence type="predicted"/>